<evidence type="ECO:0000256" key="9">
    <source>
        <dbReference type="SAM" id="MobiDB-lite"/>
    </source>
</evidence>
<dbReference type="GO" id="GO:0005886">
    <property type="term" value="C:plasma membrane"/>
    <property type="evidence" value="ECO:0007669"/>
    <property type="project" value="UniProtKB-SubCell"/>
</dbReference>
<proteinExistence type="inferred from homology"/>
<keyword evidence="12" id="KW-1185">Reference proteome</keyword>
<dbReference type="GO" id="GO:0006865">
    <property type="term" value="P:amino acid transport"/>
    <property type="evidence" value="ECO:0007669"/>
    <property type="project" value="UniProtKB-KW"/>
</dbReference>
<dbReference type="Proteomes" id="UP000377595">
    <property type="component" value="Unassembled WGS sequence"/>
</dbReference>
<feature type="compositionally biased region" description="Low complexity" evidence="9">
    <location>
        <begin position="304"/>
        <end position="313"/>
    </location>
</feature>
<evidence type="ECO:0000256" key="10">
    <source>
        <dbReference type="SAM" id="Phobius"/>
    </source>
</evidence>
<feature type="transmembrane region" description="Helical" evidence="10">
    <location>
        <begin position="214"/>
        <end position="232"/>
    </location>
</feature>
<dbReference type="PANTHER" id="PTHR11795">
    <property type="entry name" value="BRANCHED-CHAIN AMINO ACID TRANSPORT SYSTEM PERMEASE PROTEIN LIVH"/>
    <property type="match status" value="1"/>
</dbReference>
<accession>A0A5M3X765</accession>
<feature type="transmembrane region" description="Helical" evidence="10">
    <location>
        <begin position="264"/>
        <end position="280"/>
    </location>
</feature>
<evidence type="ECO:0000256" key="2">
    <source>
        <dbReference type="ARBA" id="ARBA00022448"/>
    </source>
</evidence>
<feature type="region of interest" description="Disordered" evidence="9">
    <location>
        <begin position="286"/>
        <end position="313"/>
    </location>
</feature>
<evidence type="ECO:0000256" key="7">
    <source>
        <dbReference type="ARBA" id="ARBA00023136"/>
    </source>
</evidence>
<keyword evidence="2" id="KW-0813">Transport</keyword>
<dbReference type="CDD" id="cd06582">
    <property type="entry name" value="TM_PBP1_LivH_like"/>
    <property type="match status" value="1"/>
</dbReference>
<feature type="transmembrane region" description="Helical" evidence="10">
    <location>
        <begin position="239"/>
        <end position="258"/>
    </location>
</feature>
<evidence type="ECO:0000313" key="12">
    <source>
        <dbReference type="Proteomes" id="UP000377595"/>
    </source>
</evidence>
<evidence type="ECO:0000256" key="3">
    <source>
        <dbReference type="ARBA" id="ARBA00022475"/>
    </source>
</evidence>
<dbReference type="EMBL" id="BLAF01000004">
    <property type="protein sequence ID" value="GES17527.1"/>
    <property type="molecule type" value="Genomic_DNA"/>
</dbReference>
<dbReference type="PANTHER" id="PTHR11795:SF450">
    <property type="entry name" value="ABC TRANSPORTER PERMEASE PROTEIN"/>
    <property type="match status" value="1"/>
</dbReference>
<gene>
    <name evidence="11" type="ORF">Aple_004220</name>
</gene>
<comment type="similarity">
    <text evidence="8">Belongs to the binding-protein-dependent transport system permease family. LivHM subfamily.</text>
</comment>
<evidence type="ECO:0000256" key="4">
    <source>
        <dbReference type="ARBA" id="ARBA00022692"/>
    </source>
</evidence>
<protein>
    <submittedName>
        <fullName evidence="11">Branched-chain amino acid ABC transporter permease</fullName>
    </submittedName>
</protein>
<dbReference type="GO" id="GO:0022857">
    <property type="term" value="F:transmembrane transporter activity"/>
    <property type="evidence" value="ECO:0007669"/>
    <property type="project" value="InterPro"/>
</dbReference>
<feature type="transmembrane region" description="Helical" evidence="10">
    <location>
        <begin position="134"/>
        <end position="159"/>
    </location>
</feature>
<feature type="transmembrane region" description="Helical" evidence="10">
    <location>
        <begin position="6"/>
        <end position="29"/>
    </location>
</feature>
<evidence type="ECO:0000256" key="8">
    <source>
        <dbReference type="ARBA" id="ARBA00037998"/>
    </source>
</evidence>
<dbReference type="InterPro" id="IPR052157">
    <property type="entry name" value="BCAA_transport_permease"/>
</dbReference>
<dbReference type="AlphaFoldDB" id="A0A5M3X765"/>
<evidence type="ECO:0000256" key="6">
    <source>
        <dbReference type="ARBA" id="ARBA00022989"/>
    </source>
</evidence>
<evidence type="ECO:0000313" key="11">
    <source>
        <dbReference type="EMBL" id="GES17527.1"/>
    </source>
</evidence>
<feature type="transmembrane region" description="Helical" evidence="10">
    <location>
        <begin position="96"/>
        <end position="114"/>
    </location>
</feature>
<name>A0A5M3X765_9ACTN</name>
<dbReference type="RefSeq" id="WP_155342682.1">
    <property type="nucleotide sequence ID" value="NZ_BAAAHM010000001.1"/>
</dbReference>
<feature type="transmembrane region" description="Helical" evidence="10">
    <location>
        <begin position="59"/>
        <end position="84"/>
    </location>
</feature>
<evidence type="ECO:0000256" key="5">
    <source>
        <dbReference type="ARBA" id="ARBA00022970"/>
    </source>
</evidence>
<keyword evidence="7 10" id="KW-0472">Membrane</keyword>
<keyword evidence="3" id="KW-1003">Cell membrane</keyword>
<feature type="transmembrane region" description="Helical" evidence="10">
    <location>
        <begin position="187"/>
        <end position="208"/>
    </location>
</feature>
<reference evidence="11 12" key="1">
    <citation type="submission" date="2019-10" db="EMBL/GenBank/DDBJ databases">
        <title>Whole genome shotgun sequence of Acrocarpospora pleiomorpha NBRC 16267.</title>
        <authorList>
            <person name="Ichikawa N."/>
            <person name="Kimura A."/>
            <person name="Kitahashi Y."/>
            <person name="Komaki H."/>
            <person name="Oguchi A."/>
        </authorList>
    </citation>
    <scope>NUCLEOTIDE SEQUENCE [LARGE SCALE GENOMIC DNA]</scope>
    <source>
        <strain evidence="11 12">NBRC 16267</strain>
    </source>
</reference>
<comment type="subcellular location">
    <subcellularLocation>
        <location evidence="1">Cell membrane</location>
        <topology evidence="1">Multi-pass membrane protein</topology>
    </subcellularLocation>
</comment>
<sequence>MSTFLQLTFAGLNVGFLYMLVALGMVVTYQVSRVESLAQGTYVVYSALIFGSVHDGLGWPLVAAALASLLACAGIAVFLYLLALNRFATRGEAGPVIMLLGGALLFAELARQFWGLNDRSAKPWLSNEPLRILGATVLPHSLLMWAGAAFLVVAGFVLFERTMLGKALRAAADDVEGARIVGINTKVMQFVSFQVAGFFGAAAGILLAPIMPFGWTWVFALALTGAIGAIAGRWEYVPVALASLAIGLFASYAGGYVSTSWQDVYIYGAFIVVLLLLREDKRAGTRRRRRRSGSSEPRIKDGRAAASAVAGHNSALVRVPEK</sequence>
<organism evidence="11 12">
    <name type="scientific">Acrocarpospora pleiomorpha</name>
    <dbReference type="NCBI Taxonomy" id="90975"/>
    <lineage>
        <taxon>Bacteria</taxon>
        <taxon>Bacillati</taxon>
        <taxon>Actinomycetota</taxon>
        <taxon>Actinomycetes</taxon>
        <taxon>Streptosporangiales</taxon>
        <taxon>Streptosporangiaceae</taxon>
        <taxon>Acrocarpospora</taxon>
    </lineage>
</organism>
<dbReference type="InterPro" id="IPR001851">
    <property type="entry name" value="ABC_transp_permease"/>
</dbReference>
<evidence type="ECO:0000256" key="1">
    <source>
        <dbReference type="ARBA" id="ARBA00004651"/>
    </source>
</evidence>
<keyword evidence="5" id="KW-0029">Amino-acid transport</keyword>
<keyword evidence="4 10" id="KW-0812">Transmembrane</keyword>
<keyword evidence="6 10" id="KW-1133">Transmembrane helix</keyword>
<dbReference type="OrthoDB" id="9807115at2"/>
<dbReference type="Pfam" id="PF02653">
    <property type="entry name" value="BPD_transp_2"/>
    <property type="match status" value="1"/>
</dbReference>
<comment type="caution">
    <text evidence="11">The sequence shown here is derived from an EMBL/GenBank/DDBJ whole genome shotgun (WGS) entry which is preliminary data.</text>
</comment>